<gene>
    <name evidence="2" type="ORF">T9R20_09290</name>
</gene>
<feature type="transmembrane region" description="Helical" evidence="1">
    <location>
        <begin position="32"/>
        <end position="52"/>
    </location>
</feature>
<proteinExistence type="predicted"/>
<keyword evidence="1" id="KW-1133">Transmembrane helix</keyword>
<name>A0ABZ0V7Z9_9MICO</name>
<dbReference type="RefSeq" id="WP_322409043.1">
    <property type="nucleotide sequence ID" value="NZ_CP139779.1"/>
</dbReference>
<keyword evidence="1" id="KW-0472">Membrane</keyword>
<protein>
    <recommendedName>
        <fullName evidence="4">SAF domain-containing protein</fullName>
    </recommendedName>
</protein>
<evidence type="ECO:0008006" key="4">
    <source>
        <dbReference type="Google" id="ProtNLM"/>
    </source>
</evidence>
<dbReference type="EMBL" id="CP139779">
    <property type="protein sequence ID" value="WQB68912.1"/>
    <property type="molecule type" value="Genomic_DNA"/>
</dbReference>
<evidence type="ECO:0000256" key="1">
    <source>
        <dbReference type="SAM" id="Phobius"/>
    </source>
</evidence>
<keyword evidence="3" id="KW-1185">Reference proteome</keyword>
<keyword evidence="1" id="KW-0812">Transmembrane</keyword>
<organism evidence="2 3">
    <name type="scientific">Microbacterium invictum</name>
    <dbReference type="NCBI Taxonomy" id="515415"/>
    <lineage>
        <taxon>Bacteria</taxon>
        <taxon>Bacillati</taxon>
        <taxon>Actinomycetota</taxon>
        <taxon>Actinomycetes</taxon>
        <taxon>Micrococcales</taxon>
        <taxon>Microbacteriaceae</taxon>
        <taxon>Microbacterium</taxon>
    </lineage>
</organism>
<accession>A0ABZ0V7Z9</accession>
<evidence type="ECO:0000313" key="3">
    <source>
        <dbReference type="Proteomes" id="UP001324533"/>
    </source>
</evidence>
<reference evidence="2 3" key="1">
    <citation type="submission" date="2023-06" db="EMBL/GenBank/DDBJ databases">
        <title>Rock-solubilizing bacteria, Microbacterium invictum, promotes re-establishment of vegetation in rocky wasteland by accelerating rock bio-weathering and reshaping soil bacterial community.</title>
        <authorList>
            <person name="Liu C."/>
        </authorList>
    </citation>
    <scope>NUCLEOTIDE SEQUENCE [LARGE SCALE GENOMIC DNA]</scope>
    <source>
        <strain evidence="2 3">X-18</strain>
    </source>
</reference>
<dbReference type="Proteomes" id="UP001324533">
    <property type="component" value="Chromosome"/>
</dbReference>
<sequence length="224" mass="23443">MTVPPAAPAPDAPPPSRSAWIARTWDRIPTGWFAGILTAVFLAGTAAFGGLAQAAVPPLPELEPGETHVNEQFALTVERAVLIDELPEAGITVEPGQRVLAVVLTAENVWDRALPSESSGGLSAGMRVAELADAPPAAIARFDDTTFAPYLQPRVPAELVVTWAVDRNALAEGDEIEIVLRDLSLREGALVVAGEYWESPVTAATMTLEVTDVGAGSDAEGDEG</sequence>
<evidence type="ECO:0000313" key="2">
    <source>
        <dbReference type="EMBL" id="WQB68912.1"/>
    </source>
</evidence>